<evidence type="ECO:0000256" key="1">
    <source>
        <dbReference type="SAM" id="MobiDB-lite"/>
    </source>
</evidence>
<evidence type="ECO:0000313" key="3">
    <source>
        <dbReference type="EMBL" id="NYD71452.1"/>
    </source>
</evidence>
<protein>
    <recommendedName>
        <fullName evidence="5">Trp biosynthesis-associated membrane protein</fullName>
    </recommendedName>
</protein>
<dbReference type="RefSeq" id="WP_179548405.1">
    <property type="nucleotide sequence ID" value="NZ_BSEW01000002.1"/>
</dbReference>
<dbReference type="EMBL" id="JACCBM010000001">
    <property type="protein sequence ID" value="NYD71452.1"/>
    <property type="molecule type" value="Genomic_DNA"/>
</dbReference>
<feature type="transmembrane region" description="Helical" evidence="2">
    <location>
        <begin position="95"/>
        <end position="116"/>
    </location>
</feature>
<feature type="region of interest" description="Disordered" evidence="1">
    <location>
        <begin position="202"/>
        <end position="252"/>
    </location>
</feature>
<dbReference type="AlphaFoldDB" id="A0A852SRP5"/>
<keyword evidence="2" id="KW-0472">Membrane</keyword>
<evidence type="ECO:0008006" key="5">
    <source>
        <dbReference type="Google" id="ProtNLM"/>
    </source>
</evidence>
<accession>A0A852SRP5</accession>
<feature type="transmembrane region" description="Helical" evidence="2">
    <location>
        <begin position="67"/>
        <end position="88"/>
    </location>
</feature>
<organism evidence="3 4">
    <name type="scientific">Herbiconiux flava</name>
    <dbReference type="NCBI Taxonomy" id="881268"/>
    <lineage>
        <taxon>Bacteria</taxon>
        <taxon>Bacillati</taxon>
        <taxon>Actinomycetota</taxon>
        <taxon>Actinomycetes</taxon>
        <taxon>Micrococcales</taxon>
        <taxon>Microbacteriaceae</taxon>
        <taxon>Herbiconiux</taxon>
    </lineage>
</organism>
<dbReference type="Pfam" id="PF09534">
    <property type="entry name" value="Trp_oprn_chp"/>
    <property type="match status" value="1"/>
</dbReference>
<evidence type="ECO:0000256" key="2">
    <source>
        <dbReference type="SAM" id="Phobius"/>
    </source>
</evidence>
<proteinExistence type="predicted"/>
<gene>
    <name evidence="3" type="ORF">BJ984_002610</name>
</gene>
<dbReference type="Proteomes" id="UP000549913">
    <property type="component" value="Unassembled WGS sequence"/>
</dbReference>
<feature type="transmembrane region" description="Helical" evidence="2">
    <location>
        <begin position="28"/>
        <end position="47"/>
    </location>
</feature>
<feature type="compositionally biased region" description="Basic and acidic residues" evidence="1">
    <location>
        <begin position="224"/>
        <end position="252"/>
    </location>
</feature>
<evidence type="ECO:0000313" key="4">
    <source>
        <dbReference type="Proteomes" id="UP000549913"/>
    </source>
</evidence>
<keyword evidence="2" id="KW-1133">Transmembrane helix</keyword>
<keyword evidence="2" id="KW-0812">Transmembrane</keyword>
<reference evidence="3 4" key="1">
    <citation type="submission" date="2020-07" db="EMBL/GenBank/DDBJ databases">
        <title>Sequencing the genomes of 1000 actinobacteria strains.</title>
        <authorList>
            <person name="Klenk H.-P."/>
        </authorList>
    </citation>
    <scope>NUCLEOTIDE SEQUENCE [LARGE SCALE GENOMIC DNA]</scope>
    <source>
        <strain evidence="3 4">DSM 26474</strain>
    </source>
</reference>
<feature type="transmembrane region" description="Helical" evidence="2">
    <location>
        <begin position="151"/>
        <end position="173"/>
    </location>
</feature>
<sequence>MSDDVAAAAPAGAPAPAGTGRRLKSGTILLVLALSALTFLAWSQSWGTLEFVGGTVTDGTLEVPGSVAAPALSALGLAGIALAGALAIAGPIVRIVLGALEVLLGVSVIWSGVLALTDPVAAGASVVTTSTGVAGTSSIRELVTVGASSPWPALTVVLGILMVLAGLAVIVTVRRWPASSRKYQAVTFEAADGRQSANPAELFDDETIDASHDDWPAPGPADARPARRPAENARDAAVDSWDDLSRGTDPTR</sequence>
<name>A0A852SRP5_9MICO</name>
<dbReference type="InterPro" id="IPR019051">
    <property type="entry name" value="Trp_biosyn_TM_oprn/chp"/>
</dbReference>
<comment type="caution">
    <text evidence="3">The sequence shown here is derived from an EMBL/GenBank/DDBJ whole genome shotgun (WGS) entry which is preliminary data.</text>
</comment>
<keyword evidence="4" id="KW-1185">Reference proteome</keyword>